<comment type="function">
    <text evidence="9 10">Involved in unsaturated fatty acids biosynthesis. Catalyzes the dehydration of short chain beta-hydroxyacyl-ACPs and long chain saturated and unsaturated beta-hydroxyacyl-ACPs.</text>
</comment>
<dbReference type="PANTHER" id="PTHR30272:SF1">
    <property type="entry name" value="3-HYDROXYACYL-[ACYL-CARRIER-PROTEIN] DEHYDRATASE"/>
    <property type="match status" value="1"/>
</dbReference>
<evidence type="ECO:0000256" key="2">
    <source>
        <dbReference type="ARBA" id="ARBA00004496"/>
    </source>
</evidence>
<dbReference type="PANTHER" id="PTHR30272">
    <property type="entry name" value="3-HYDROXYACYL-[ACYL-CARRIER-PROTEIN] DEHYDRATASE"/>
    <property type="match status" value="1"/>
</dbReference>
<dbReference type="SUPFAM" id="SSF54637">
    <property type="entry name" value="Thioesterase/thiol ester dehydrase-isomerase"/>
    <property type="match status" value="1"/>
</dbReference>
<keyword evidence="8 10" id="KW-0456">Lyase</keyword>
<dbReference type="EnsemblBacteria" id="ABJ61432">
    <property type="protein sequence ID" value="ABJ61432"/>
    <property type="gene ID" value="LEUM_0307"/>
</dbReference>
<dbReference type="EMBL" id="CP000414">
    <property type="protein sequence ID" value="ABJ61432.1"/>
    <property type="molecule type" value="Genomic_DNA"/>
</dbReference>
<accession>Q03ZE0</accession>
<protein>
    <recommendedName>
        <fullName evidence="10">3-hydroxyacyl-[acyl-carrier-protein] dehydratase FabZ</fullName>
        <ecNumber evidence="10">4.2.1.59</ecNumber>
    </recommendedName>
    <alternativeName>
        <fullName evidence="10">(3R)-hydroxymyristoyl-[acyl-carrier-protein] dehydratase</fullName>
        <shortName evidence="10">(3R)-hydroxymyristoyl-ACP dehydrase</shortName>
    </alternativeName>
    <alternativeName>
        <fullName evidence="10">Beta-hydroxyacyl-ACP dehydratase</fullName>
    </alternativeName>
</protein>
<dbReference type="NCBIfam" id="TIGR01750">
    <property type="entry name" value="fabZ"/>
    <property type="match status" value="1"/>
</dbReference>
<feature type="active site" evidence="10">
    <location>
        <position position="77"/>
    </location>
</feature>
<comment type="similarity">
    <text evidence="3 10">Belongs to the thioester dehydratase family. FabZ subfamily.</text>
</comment>
<evidence type="ECO:0000256" key="7">
    <source>
        <dbReference type="ARBA" id="ARBA00023098"/>
    </source>
</evidence>
<evidence type="ECO:0000256" key="5">
    <source>
        <dbReference type="ARBA" id="ARBA00022516"/>
    </source>
</evidence>
<evidence type="ECO:0000256" key="9">
    <source>
        <dbReference type="ARBA" id="ARBA00025049"/>
    </source>
</evidence>
<reference evidence="11 12" key="1">
    <citation type="journal article" date="2006" name="Proc. Natl. Acad. Sci. U.S.A.">
        <title>Comparative genomics of the lactic acid bacteria.</title>
        <authorList>
            <person name="Makarova K."/>
            <person name="Slesarev A."/>
            <person name="Wolf Y."/>
            <person name="Sorokin A."/>
            <person name="Mirkin B."/>
            <person name="Koonin E."/>
            <person name="Pavlov A."/>
            <person name="Pavlova N."/>
            <person name="Karamychev V."/>
            <person name="Polouchine N."/>
            <person name="Shakhova V."/>
            <person name="Grigoriev I."/>
            <person name="Lou Y."/>
            <person name="Rohksar D."/>
            <person name="Lucas S."/>
            <person name="Huang K."/>
            <person name="Goodstein D.M."/>
            <person name="Hawkins T."/>
            <person name="Plengvidhya V."/>
            <person name="Welker D."/>
            <person name="Hughes J."/>
            <person name="Goh Y."/>
            <person name="Benson A."/>
            <person name="Baldwin K."/>
            <person name="Lee J.H."/>
            <person name="Diaz-Muniz I."/>
            <person name="Dosti B."/>
            <person name="Smeianov V."/>
            <person name="Wechter W."/>
            <person name="Barabote R."/>
            <person name="Lorca G."/>
            <person name="Altermann E."/>
            <person name="Barrangou R."/>
            <person name="Ganesan B."/>
            <person name="Xie Y."/>
            <person name="Rawsthorne H."/>
            <person name="Tamir D."/>
            <person name="Parker C."/>
            <person name="Breidt F."/>
            <person name="Broadbent J."/>
            <person name="Hutkins R."/>
            <person name="O'Sullivan D."/>
            <person name="Steele J."/>
            <person name="Unlu G."/>
            <person name="Saier M."/>
            <person name="Klaenhammer T."/>
            <person name="Richardson P."/>
            <person name="Kozyavkin S."/>
            <person name="Weimer B."/>
            <person name="Mills D."/>
        </authorList>
    </citation>
    <scope>NUCLEOTIDE SEQUENCE [LARGE SCALE GENOMIC DNA]</scope>
    <source>
        <strain evidence="12">ATCC 8293 / DSM 20343 / BCRC 11652 / CCM 1803 / JCM 6124 / NCDO 523 / NBRC 100496 / NCIMB 8023 / NCTC 12954 / NRRL B-1118 / 37Y</strain>
    </source>
</reference>
<evidence type="ECO:0000256" key="4">
    <source>
        <dbReference type="ARBA" id="ARBA00022490"/>
    </source>
</evidence>
<dbReference type="NCBIfam" id="NF000582">
    <property type="entry name" value="PRK00006.1"/>
    <property type="match status" value="1"/>
</dbReference>
<proteinExistence type="inferred from homology"/>
<keyword evidence="7 10" id="KW-0443">Lipid metabolism</keyword>
<evidence type="ECO:0000256" key="1">
    <source>
        <dbReference type="ARBA" id="ARBA00001055"/>
    </source>
</evidence>
<dbReference type="InterPro" id="IPR010084">
    <property type="entry name" value="FabZ"/>
</dbReference>
<dbReference type="Proteomes" id="UP000000362">
    <property type="component" value="Chromosome"/>
</dbReference>
<evidence type="ECO:0000313" key="12">
    <source>
        <dbReference type="Proteomes" id="UP000000362"/>
    </source>
</evidence>
<organism evidence="11 12">
    <name type="scientific">Leuconostoc mesenteroides subsp. mesenteroides (strain ATCC 8293 / DSM 20343 / BCRC 11652 / CCM 1803 / JCM 6124 / NCDO 523 / NBRC 100496 / NCIMB 8023 / NCTC 12954 / NRRL B-1118 / 37Y)</name>
    <dbReference type="NCBI Taxonomy" id="203120"/>
    <lineage>
        <taxon>Bacteria</taxon>
        <taxon>Bacillati</taxon>
        <taxon>Bacillota</taxon>
        <taxon>Bacilli</taxon>
        <taxon>Lactobacillales</taxon>
        <taxon>Lactobacillaceae</taxon>
        <taxon>Leuconostoc</taxon>
    </lineage>
</organism>
<evidence type="ECO:0000256" key="3">
    <source>
        <dbReference type="ARBA" id="ARBA00009174"/>
    </source>
</evidence>
<dbReference type="InterPro" id="IPR029069">
    <property type="entry name" value="HotDog_dom_sf"/>
</dbReference>
<dbReference type="GO" id="GO:0006633">
    <property type="term" value="P:fatty acid biosynthetic process"/>
    <property type="evidence" value="ECO:0007669"/>
    <property type="project" value="UniProtKB-UniRule"/>
</dbReference>
<dbReference type="HAMAP" id="MF_00406">
    <property type="entry name" value="FabZ"/>
    <property type="match status" value="1"/>
</dbReference>
<dbReference type="CDD" id="cd01288">
    <property type="entry name" value="FabZ"/>
    <property type="match status" value="1"/>
</dbReference>
<comment type="subcellular location">
    <subcellularLocation>
        <location evidence="2 10">Cytoplasm</location>
    </subcellularLocation>
</comment>
<dbReference type="GO" id="GO:0005737">
    <property type="term" value="C:cytoplasm"/>
    <property type="evidence" value="ECO:0007669"/>
    <property type="project" value="UniProtKB-SubCell"/>
</dbReference>
<keyword evidence="6 10" id="KW-0441">Lipid A biosynthesis</keyword>
<dbReference type="GO" id="GO:0016020">
    <property type="term" value="C:membrane"/>
    <property type="evidence" value="ECO:0007669"/>
    <property type="project" value="GOC"/>
</dbReference>
<comment type="catalytic activity">
    <reaction evidence="1 10">
        <text>a (3R)-hydroxyacyl-[ACP] = a (2E)-enoyl-[ACP] + H2O</text>
        <dbReference type="Rhea" id="RHEA:13097"/>
        <dbReference type="Rhea" id="RHEA-COMP:9925"/>
        <dbReference type="Rhea" id="RHEA-COMP:9945"/>
        <dbReference type="ChEBI" id="CHEBI:15377"/>
        <dbReference type="ChEBI" id="CHEBI:78784"/>
        <dbReference type="ChEBI" id="CHEBI:78827"/>
        <dbReference type="EC" id="4.2.1.59"/>
    </reaction>
</comment>
<gene>
    <name evidence="10" type="primary">fabZ</name>
    <name evidence="11" type="ordered locus">LEUM_0307</name>
</gene>
<evidence type="ECO:0000256" key="8">
    <source>
        <dbReference type="ARBA" id="ARBA00023239"/>
    </source>
</evidence>
<keyword evidence="5 10" id="KW-0444">Lipid biosynthesis</keyword>
<dbReference type="Pfam" id="PF07977">
    <property type="entry name" value="FabA"/>
    <property type="match status" value="1"/>
</dbReference>
<dbReference type="GO" id="GO:0009245">
    <property type="term" value="P:lipid A biosynthetic process"/>
    <property type="evidence" value="ECO:0007669"/>
    <property type="project" value="UniProtKB-UniRule"/>
</dbReference>
<dbReference type="EC" id="4.2.1.59" evidence="10"/>
<evidence type="ECO:0000256" key="10">
    <source>
        <dbReference type="HAMAP-Rule" id="MF_00406"/>
    </source>
</evidence>
<dbReference type="AlphaFoldDB" id="Q03ZE0"/>
<dbReference type="FunFam" id="3.10.129.10:FF:000001">
    <property type="entry name" value="3-hydroxyacyl-[acyl-carrier-protein] dehydratase FabZ"/>
    <property type="match status" value="1"/>
</dbReference>
<keyword evidence="4 10" id="KW-0963">Cytoplasm</keyword>
<evidence type="ECO:0000256" key="6">
    <source>
        <dbReference type="ARBA" id="ARBA00022556"/>
    </source>
</evidence>
<dbReference type="Gene3D" id="3.10.129.10">
    <property type="entry name" value="Hotdog Thioesterase"/>
    <property type="match status" value="1"/>
</dbReference>
<dbReference type="eggNOG" id="COG0764">
    <property type="taxonomic scope" value="Bacteria"/>
</dbReference>
<dbReference type="KEGG" id="lme:LEUM_0307"/>
<dbReference type="GO" id="GO:0019171">
    <property type="term" value="F:(3R)-hydroxyacyl-[acyl-carrier-protein] dehydratase activity"/>
    <property type="evidence" value="ECO:0007669"/>
    <property type="project" value="UniProtKB-EC"/>
</dbReference>
<dbReference type="InterPro" id="IPR013114">
    <property type="entry name" value="FabA_FabZ"/>
</dbReference>
<name>Q03ZE0_LEUMM</name>
<evidence type="ECO:0000313" key="11">
    <source>
        <dbReference type="EMBL" id="ABJ61432.1"/>
    </source>
</evidence>
<sequence>MTIEINYDNILTIRYFDYQSILKKESIMPVLTTTEIMDLIPNRYPILYMDYVEEMVPDESIVAVKNVTINEQFFQGHFPGNPVMPGVLIIESLAQAASILILSSPQFQGKTAYMTGIDNAKFKRMVKPGDVLKLHVTFGKLRANMGSVLVEAKVDGKTATSAELMFVVAPDEKDE</sequence>
<dbReference type="HOGENOM" id="CLU_078912_1_1_9"/>
<keyword evidence="12" id="KW-1185">Reference proteome</keyword>